<organism evidence="1 2">
    <name type="scientific">Mycobacterium innocens</name>
    <dbReference type="NCBI Taxonomy" id="2341083"/>
    <lineage>
        <taxon>Bacteria</taxon>
        <taxon>Bacillati</taxon>
        <taxon>Actinomycetota</taxon>
        <taxon>Actinomycetes</taxon>
        <taxon>Mycobacteriales</taxon>
        <taxon>Mycobacteriaceae</taxon>
        <taxon>Mycobacterium</taxon>
    </lineage>
</organism>
<dbReference type="EMBL" id="UPHQ01000123">
    <property type="protein sequence ID" value="VBA39673.1"/>
    <property type="molecule type" value="Genomic_DNA"/>
</dbReference>
<proteinExistence type="predicted"/>
<accession>A0A498Q4S0</accession>
<name>A0A498Q4S0_9MYCO</name>
<dbReference type="AlphaFoldDB" id="A0A498Q4S0"/>
<keyword evidence="2" id="KW-1185">Reference proteome</keyword>
<evidence type="ECO:0000313" key="1">
    <source>
        <dbReference type="EMBL" id="VBA39673.1"/>
    </source>
</evidence>
<reference evidence="1 2" key="1">
    <citation type="submission" date="2018-09" db="EMBL/GenBank/DDBJ databases">
        <authorList>
            <person name="Tagini F."/>
        </authorList>
    </citation>
    <scope>NUCLEOTIDE SEQUENCE [LARGE SCALE GENOMIC DNA]</scope>
    <source>
        <strain evidence="1 2">MK13</strain>
    </source>
</reference>
<protein>
    <submittedName>
        <fullName evidence="1">Uncharacterized protein</fullName>
    </submittedName>
</protein>
<dbReference type="Proteomes" id="UP000267289">
    <property type="component" value="Unassembled WGS sequence"/>
</dbReference>
<evidence type="ECO:0000313" key="2">
    <source>
        <dbReference type="Proteomes" id="UP000267289"/>
    </source>
</evidence>
<gene>
    <name evidence="1" type="ORF">LAUMK13_02702</name>
</gene>
<dbReference type="Gene3D" id="3.50.50.100">
    <property type="match status" value="1"/>
</dbReference>
<sequence length="99" mass="10974">MEPAKVLIPLRPIYRRKGIAFHQGLATAIRPEGTAEQTSPSVDFTYTDDEHRGQTANLTYEYLINATGPQLNFAPVGCGPSRCFANARSRPSRRPPCTR</sequence>